<dbReference type="PANTHER" id="PTHR30349:SF41">
    <property type="entry name" value="INTEGRASE_RECOMBINASE PROTEIN MJ0367-RELATED"/>
    <property type="match status" value="1"/>
</dbReference>
<protein>
    <submittedName>
        <fullName evidence="5">Tyrosine-type recombinase/integrase</fullName>
    </submittedName>
</protein>
<reference evidence="5" key="1">
    <citation type="submission" date="2020-10" db="EMBL/GenBank/DDBJ databases">
        <authorList>
            <person name="Gilroy R."/>
        </authorList>
    </citation>
    <scope>NUCLEOTIDE SEQUENCE</scope>
    <source>
        <strain evidence="5">2478</strain>
    </source>
</reference>
<evidence type="ECO:0000256" key="1">
    <source>
        <dbReference type="ARBA" id="ARBA00008857"/>
    </source>
</evidence>
<dbReference type="InterPro" id="IPR002104">
    <property type="entry name" value="Integrase_catalytic"/>
</dbReference>
<evidence type="ECO:0000256" key="2">
    <source>
        <dbReference type="ARBA" id="ARBA00023125"/>
    </source>
</evidence>
<comment type="caution">
    <text evidence="5">The sequence shown here is derived from an EMBL/GenBank/DDBJ whole genome shotgun (WGS) entry which is preliminary data.</text>
</comment>
<keyword evidence="2" id="KW-0238">DNA-binding</keyword>
<proteinExistence type="inferred from homology"/>
<dbReference type="GO" id="GO:0003677">
    <property type="term" value="F:DNA binding"/>
    <property type="evidence" value="ECO:0007669"/>
    <property type="project" value="UniProtKB-KW"/>
</dbReference>
<sequence length="454" mass="52785">MASVTLTLSSKTNKDTGKAEVLLRYRNTRAVALRGHSRTFILPKFFVDGKIVIKARVITPEIQEALDAKSQVDLISAHVIDKGNSIPVEDFTQDWLQDTIDRYLYPEKYIEDEDTALAFQDKTADYLKYTKLSKKREENYGIIFQIVYRYEMYSGKRLMLDTMTPEDLSAIEEFMRTEHTLFTVTGKYFHRKFKPVPRYEYTWTHTVHGRAPLGRSENSIVYYMKAIRAYWHWLLDMGYTTNNPFKQYSTGSQNYGTPYYLTTEERDIYYKAKLDDEELALARDIFVFQCYVGCRISDLFNLTPENIVKSPNGLSVQYIPEKTKKDRQRTVKVYLAPTAIEIMKRHKGEDPEHLFPRMHNWKLNTSIREGLHEAGIDRVVTTINPKTGASEQHPICDVASSHMARRTFIGNLYKKVKDPNLVGKLSGHCEGSRAFARYRDIDDDMIKEMTDLLD</sequence>
<accession>A0A9D9IST2</accession>
<dbReference type="Proteomes" id="UP000823771">
    <property type="component" value="Unassembled WGS sequence"/>
</dbReference>
<dbReference type="InterPro" id="IPR011010">
    <property type="entry name" value="DNA_brk_join_enz"/>
</dbReference>
<dbReference type="PROSITE" id="PS51898">
    <property type="entry name" value="TYR_RECOMBINASE"/>
    <property type="match status" value="1"/>
</dbReference>
<dbReference type="InterPro" id="IPR050090">
    <property type="entry name" value="Tyrosine_recombinase_XerCD"/>
</dbReference>
<dbReference type="Gene3D" id="1.10.150.130">
    <property type="match status" value="1"/>
</dbReference>
<dbReference type="GO" id="GO:0015074">
    <property type="term" value="P:DNA integration"/>
    <property type="evidence" value="ECO:0007669"/>
    <property type="project" value="InterPro"/>
</dbReference>
<dbReference type="InterPro" id="IPR013762">
    <property type="entry name" value="Integrase-like_cat_sf"/>
</dbReference>
<dbReference type="Pfam" id="PF00589">
    <property type="entry name" value="Phage_integrase"/>
    <property type="match status" value="1"/>
</dbReference>
<evidence type="ECO:0000313" key="6">
    <source>
        <dbReference type="Proteomes" id="UP000823771"/>
    </source>
</evidence>
<reference evidence="5" key="2">
    <citation type="journal article" date="2021" name="PeerJ">
        <title>Extensive microbial diversity within the chicken gut microbiome revealed by metagenomics and culture.</title>
        <authorList>
            <person name="Gilroy R."/>
            <person name="Ravi A."/>
            <person name="Getino M."/>
            <person name="Pursley I."/>
            <person name="Horton D.L."/>
            <person name="Alikhan N.F."/>
            <person name="Baker D."/>
            <person name="Gharbi K."/>
            <person name="Hall N."/>
            <person name="Watson M."/>
            <person name="Adriaenssens E.M."/>
            <person name="Foster-Nyarko E."/>
            <person name="Jarju S."/>
            <person name="Secka A."/>
            <person name="Antonio M."/>
            <person name="Oren A."/>
            <person name="Chaudhuri R.R."/>
            <person name="La Ragione R."/>
            <person name="Hildebrand F."/>
            <person name="Pallen M.J."/>
        </authorList>
    </citation>
    <scope>NUCLEOTIDE SEQUENCE</scope>
    <source>
        <strain evidence="5">2478</strain>
    </source>
</reference>
<dbReference type="GO" id="GO:0006310">
    <property type="term" value="P:DNA recombination"/>
    <property type="evidence" value="ECO:0007669"/>
    <property type="project" value="UniProtKB-KW"/>
</dbReference>
<evidence type="ECO:0000313" key="5">
    <source>
        <dbReference type="EMBL" id="MBO8478178.1"/>
    </source>
</evidence>
<name>A0A9D9IST2_9BACT</name>
<dbReference type="EMBL" id="JADILZ010000041">
    <property type="protein sequence ID" value="MBO8478178.1"/>
    <property type="molecule type" value="Genomic_DNA"/>
</dbReference>
<keyword evidence="3" id="KW-0233">DNA recombination</keyword>
<dbReference type="AlphaFoldDB" id="A0A9D9IST2"/>
<dbReference type="InterPro" id="IPR010998">
    <property type="entry name" value="Integrase_recombinase_N"/>
</dbReference>
<evidence type="ECO:0000259" key="4">
    <source>
        <dbReference type="PROSITE" id="PS51898"/>
    </source>
</evidence>
<organism evidence="5 6">
    <name type="scientific">Candidatus Cryptobacteroides excrementipullorum</name>
    <dbReference type="NCBI Taxonomy" id="2840761"/>
    <lineage>
        <taxon>Bacteria</taxon>
        <taxon>Pseudomonadati</taxon>
        <taxon>Bacteroidota</taxon>
        <taxon>Bacteroidia</taxon>
        <taxon>Bacteroidales</taxon>
        <taxon>Candidatus Cryptobacteroides</taxon>
    </lineage>
</organism>
<dbReference type="PANTHER" id="PTHR30349">
    <property type="entry name" value="PHAGE INTEGRASE-RELATED"/>
    <property type="match status" value="1"/>
</dbReference>
<gene>
    <name evidence="5" type="ORF">IAB80_04765</name>
</gene>
<evidence type="ECO:0000256" key="3">
    <source>
        <dbReference type="ARBA" id="ARBA00023172"/>
    </source>
</evidence>
<dbReference type="SUPFAM" id="SSF56349">
    <property type="entry name" value="DNA breaking-rejoining enzymes"/>
    <property type="match status" value="1"/>
</dbReference>
<comment type="similarity">
    <text evidence="1">Belongs to the 'phage' integrase family.</text>
</comment>
<dbReference type="Gene3D" id="1.10.443.10">
    <property type="entry name" value="Intergrase catalytic core"/>
    <property type="match status" value="1"/>
</dbReference>
<feature type="domain" description="Tyr recombinase" evidence="4">
    <location>
        <begin position="256"/>
        <end position="451"/>
    </location>
</feature>